<evidence type="ECO:0000259" key="2">
    <source>
        <dbReference type="Pfam" id="PF03544"/>
    </source>
</evidence>
<sequence length="392" mass="42153">MKRFFAIVACLLAASLASAQSLYVDNAITRHQRAMSGGTVAERVAAANELGQAIVQNDWRPDAVLRAYEAGQTLCVYAACQGAGPIAKFAADRPVPQDLLSTSDVGLLKTYSDWMNSGTPQTRAALDEALTASASVRATPLSVIAFQTRYTKDSNAGDWAAAAVSAAEAAQHFAPNRSVIGERWSDAVLAATTAHFNHAPNPDAILRLATHTVELVELERTLGTRPEWLEKHAYTARAWQEAMSAYYRSASAYNGNGNRYAVSGPSVDQIAEEADAILANAGKSDLVPDFWASEDSNGLPFCDGKLSENPDIRFPRNAGRAGTFGSVIMRISIDDLDVTNVEVLAAVPAETFEKPALKAVRKKKWIVENGTPGVTCSTSQKDMMAVVWFLIR</sequence>
<dbReference type="EMBL" id="QWFX01000006">
    <property type="protein sequence ID" value="RIJ30082.1"/>
    <property type="molecule type" value="Genomic_DNA"/>
</dbReference>
<dbReference type="InterPro" id="IPR037682">
    <property type="entry name" value="TonB_C"/>
</dbReference>
<organism evidence="3 4">
    <name type="scientific">Henriciella mobilis</name>
    <dbReference type="NCBI Taxonomy" id="2305467"/>
    <lineage>
        <taxon>Bacteria</taxon>
        <taxon>Pseudomonadati</taxon>
        <taxon>Pseudomonadota</taxon>
        <taxon>Alphaproteobacteria</taxon>
        <taxon>Hyphomonadales</taxon>
        <taxon>Hyphomonadaceae</taxon>
        <taxon>Henriciella</taxon>
    </lineage>
</organism>
<proteinExistence type="predicted"/>
<gene>
    <name evidence="3" type="ORF">D1223_05350</name>
</gene>
<name>A0A399RJS0_9PROT</name>
<feature type="chain" id="PRO_5017283564" description="TonB C-terminal domain-containing protein" evidence="1">
    <location>
        <begin position="20"/>
        <end position="392"/>
    </location>
</feature>
<feature type="signal peptide" evidence="1">
    <location>
        <begin position="1"/>
        <end position="19"/>
    </location>
</feature>
<dbReference type="SUPFAM" id="SSF74653">
    <property type="entry name" value="TolA/TonB C-terminal domain"/>
    <property type="match status" value="1"/>
</dbReference>
<dbReference type="Proteomes" id="UP000266385">
    <property type="component" value="Unassembled WGS sequence"/>
</dbReference>
<feature type="domain" description="TonB C-terminal" evidence="2">
    <location>
        <begin position="312"/>
        <end position="366"/>
    </location>
</feature>
<dbReference type="GO" id="GO:0055085">
    <property type="term" value="P:transmembrane transport"/>
    <property type="evidence" value="ECO:0007669"/>
    <property type="project" value="InterPro"/>
</dbReference>
<keyword evidence="4" id="KW-1185">Reference proteome</keyword>
<comment type="caution">
    <text evidence="3">The sequence shown here is derived from an EMBL/GenBank/DDBJ whole genome shotgun (WGS) entry which is preliminary data.</text>
</comment>
<evidence type="ECO:0000313" key="3">
    <source>
        <dbReference type="EMBL" id="RIJ30082.1"/>
    </source>
</evidence>
<reference evidence="3 4" key="1">
    <citation type="submission" date="2018-08" db="EMBL/GenBank/DDBJ databases">
        <title>Henriciella mobilis sp. nov., isolated from seawater.</title>
        <authorList>
            <person name="Cheng H."/>
            <person name="Wu Y.-H."/>
            <person name="Xu X.-W."/>
            <person name="Guo L.-L."/>
        </authorList>
    </citation>
    <scope>NUCLEOTIDE SEQUENCE [LARGE SCALE GENOMIC DNA]</scope>
    <source>
        <strain evidence="3 4">JN25</strain>
    </source>
</reference>
<dbReference type="OrthoDB" id="7624742at2"/>
<keyword evidence="1" id="KW-0732">Signal</keyword>
<accession>A0A399RJS0</accession>
<dbReference type="AlphaFoldDB" id="A0A399RJS0"/>
<evidence type="ECO:0000256" key="1">
    <source>
        <dbReference type="SAM" id="SignalP"/>
    </source>
</evidence>
<evidence type="ECO:0000313" key="4">
    <source>
        <dbReference type="Proteomes" id="UP000266385"/>
    </source>
</evidence>
<dbReference type="Pfam" id="PF03544">
    <property type="entry name" value="TonB_C"/>
    <property type="match status" value="1"/>
</dbReference>
<dbReference type="Gene3D" id="3.30.2420.10">
    <property type="entry name" value="TonB"/>
    <property type="match status" value="1"/>
</dbReference>
<dbReference type="RefSeq" id="WP_119375401.1">
    <property type="nucleotide sequence ID" value="NZ_QWFX01000006.1"/>
</dbReference>
<protein>
    <recommendedName>
        <fullName evidence="2">TonB C-terminal domain-containing protein</fullName>
    </recommendedName>
</protein>